<feature type="transmembrane region" description="Helical" evidence="2">
    <location>
        <begin position="107"/>
        <end position="128"/>
    </location>
</feature>
<feature type="region of interest" description="Disordered" evidence="1">
    <location>
        <begin position="1"/>
        <end position="68"/>
    </location>
</feature>
<name>B8FK27_DESAL</name>
<keyword evidence="3" id="KW-0969">Cilium</keyword>
<gene>
    <name evidence="3" type="ordered locus">Dalk_0999</name>
</gene>
<evidence type="ECO:0000256" key="2">
    <source>
        <dbReference type="SAM" id="Phobius"/>
    </source>
</evidence>
<keyword evidence="2" id="KW-1133">Transmembrane helix</keyword>
<dbReference type="EMBL" id="CP001322">
    <property type="protein sequence ID" value="ACL02702.1"/>
    <property type="molecule type" value="Genomic_DNA"/>
</dbReference>
<keyword evidence="2" id="KW-0812">Transmembrane</keyword>
<evidence type="ECO:0000313" key="3">
    <source>
        <dbReference type="EMBL" id="ACL02702.1"/>
    </source>
</evidence>
<proteinExistence type="predicted"/>
<feature type="region of interest" description="Disordered" evidence="1">
    <location>
        <begin position="137"/>
        <end position="164"/>
    </location>
</feature>
<feature type="compositionally biased region" description="Basic and acidic residues" evidence="1">
    <location>
        <begin position="137"/>
        <end position="147"/>
    </location>
</feature>
<feature type="compositionally biased region" description="Low complexity" evidence="1">
    <location>
        <begin position="148"/>
        <end position="164"/>
    </location>
</feature>
<dbReference type="KEGG" id="dal:Dalk_0999"/>
<keyword evidence="4" id="KW-1185">Reference proteome</keyword>
<sequence>MDDQDDTTMPDTVILGGSAKREKPAEEPWGGSGDDARGDSWGGGNELDSDAGTEWGGGTGVEAEIDDSWGHEDETDQAFVPDPAMFDSMGDEEETPEKSKFSFKKKWIMIPAAAVIVLAVGVVSFFMISGALDSPDDKAQATEEKAPEAAPAQAPAQVPAEAPIASGPTVERYGGVRNVRLELEPFIIPYEDASRKTYLFLRVALEIDEKETYALLEANRPLLRGVIYDTVLEEMDRVGDKEAFSGSLQNLLAAKLKSVFSTMGIQKVIFSNQYSV</sequence>
<reference evidence="3 4" key="1">
    <citation type="journal article" date="2012" name="Environ. Microbiol.">
        <title>The genome sequence of Desulfatibacillum alkenivorans AK-01: a blueprint for anaerobic alkane oxidation.</title>
        <authorList>
            <person name="Callaghan A.V."/>
            <person name="Morris B.E."/>
            <person name="Pereira I.A."/>
            <person name="McInerney M.J."/>
            <person name="Austin R.N."/>
            <person name="Groves J.T."/>
            <person name="Kukor J.J."/>
            <person name="Suflita J.M."/>
            <person name="Young L.Y."/>
            <person name="Zylstra G.J."/>
            <person name="Wawrik B."/>
        </authorList>
    </citation>
    <scope>NUCLEOTIDE SEQUENCE [LARGE SCALE GENOMIC DNA]</scope>
    <source>
        <strain evidence="3 4">AK-01</strain>
    </source>
</reference>
<dbReference type="AlphaFoldDB" id="B8FK27"/>
<dbReference type="eggNOG" id="COG1580">
    <property type="taxonomic scope" value="Bacteria"/>
</dbReference>
<accession>B8FK27</accession>
<evidence type="ECO:0000313" key="4">
    <source>
        <dbReference type="Proteomes" id="UP000000739"/>
    </source>
</evidence>
<protein>
    <submittedName>
        <fullName evidence="3">Flagellar basal body-associated protein FliL</fullName>
    </submittedName>
</protein>
<dbReference type="Proteomes" id="UP000000739">
    <property type="component" value="Chromosome"/>
</dbReference>
<organism evidence="3 4">
    <name type="scientific">Desulfatibacillum aliphaticivorans</name>
    <dbReference type="NCBI Taxonomy" id="218208"/>
    <lineage>
        <taxon>Bacteria</taxon>
        <taxon>Pseudomonadati</taxon>
        <taxon>Thermodesulfobacteriota</taxon>
        <taxon>Desulfobacteria</taxon>
        <taxon>Desulfobacterales</taxon>
        <taxon>Desulfatibacillaceae</taxon>
        <taxon>Desulfatibacillum</taxon>
    </lineage>
</organism>
<dbReference type="HOGENOM" id="CLU_1007316_0_0_7"/>
<dbReference type="RefSeq" id="WP_012610140.1">
    <property type="nucleotide sequence ID" value="NC_011768.1"/>
</dbReference>
<keyword evidence="3" id="KW-0966">Cell projection</keyword>
<keyword evidence="3" id="KW-0282">Flagellum</keyword>
<evidence type="ECO:0000256" key="1">
    <source>
        <dbReference type="SAM" id="MobiDB-lite"/>
    </source>
</evidence>
<keyword evidence="2" id="KW-0472">Membrane</keyword>